<organism evidence="1 2">
    <name type="scientific">Phlyctema vagabunda</name>
    <dbReference type="NCBI Taxonomy" id="108571"/>
    <lineage>
        <taxon>Eukaryota</taxon>
        <taxon>Fungi</taxon>
        <taxon>Dikarya</taxon>
        <taxon>Ascomycota</taxon>
        <taxon>Pezizomycotina</taxon>
        <taxon>Leotiomycetes</taxon>
        <taxon>Helotiales</taxon>
        <taxon>Dermateaceae</taxon>
        <taxon>Phlyctema</taxon>
    </lineage>
</organism>
<accession>A0ABR4PPA5</accession>
<protein>
    <recommendedName>
        <fullName evidence="3">Reverse transcriptase</fullName>
    </recommendedName>
</protein>
<gene>
    <name evidence="1" type="ORF">PVAG01_04401</name>
</gene>
<evidence type="ECO:0008006" key="3">
    <source>
        <dbReference type="Google" id="ProtNLM"/>
    </source>
</evidence>
<reference evidence="1 2" key="1">
    <citation type="submission" date="2024-06" db="EMBL/GenBank/DDBJ databases">
        <title>Complete genome of Phlyctema vagabunda strain 19-DSS-EL-015.</title>
        <authorList>
            <person name="Fiorenzani C."/>
        </authorList>
    </citation>
    <scope>NUCLEOTIDE SEQUENCE [LARGE SCALE GENOMIC DNA]</scope>
    <source>
        <strain evidence="1 2">19-DSS-EL-015</strain>
    </source>
</reference>
<dbReference type="EMBL" id="JBFCZG010000003">
    <property type="protein sequence ID" value="KAL3425120.1"/>
    <property type="molecule type" value="Genomic_DNA"/>
</dbReference>
<evidence type="ECO:0000313" key="1">
    <source>
        <dbReference type="EMBL" id="KAL3425120.1"/>
    </source>
</evidence>
<dbReference type="Proteomes" id="UP001629113">
    <property type="component" value="Unassembled WGS sequence"/>
</dbReference>
<name>A0ABR4PPA5_9HELO</name>
<proteinExistence type="predicted"/>
<evidence type="ECO:0000313" key="2">
    <source>
        <dbReference type="Proteomes" id="UP001629113"/>
    </source>
</evidence>
<sequence length="246" mass="28985">MTSTDQRALSTISYLEWLPSELRRRIFREQLHWDGKKIPALLVALRQHRILYNEALDVFNSQNTLVLSNMTPFPRTRNVVSMLKHLEITNRSFIWQFTMSFKLDRFPRSMTCFVNLQSICIDLAFLPSACIIPWLKRCLEHMPKLRRFAFSHVTQLGRPDHRNDWLSAVLDSFEVSVQEVFDKINLCLGISGKLDNVVPLNTYGEQHAMRTNLHKEVWFWQKTGVGALEWKEDLPLHLQNSILYNW</sequence>
<comment type="caution">
    <text evidence="1">The sequence shown here is derived from an EMBL/GenBank/DDBJ whole genome shotgun (WGS) entry which is preliminary data.</text>
</comment>
<keyword evidence="2" id="KW-1185">Reference proteome</keyword>